<evidence type="ECO:0000313" key="2">
    <source>
        <dbReference type="Proteomes" id="UP000237640"/>
    </source>
</evidence>
<gene>
    <name evidence="1" type="ORF">CLV81_2534</name>
</gene>
<sequence>MIFNIKSYLKFLLKSTNEHGIHSPFVFDYLTKCLYQKPQKSKDKVINVLLKSIAYFNAKSILVKGNNSLKKELEKNFQGVPEKKPPIDVLYFESPMSQNPDNVFSSFPLHNDSLILFRGIYESRETFLHWMEFTKSEKVTVSMDLFYCGLIFIRKEQVKQHFTIRI</sequence>
<dbReference type="Proteomes" id="UP000237640">
    <property type="component" value="Unassembled WGS sequence"/>
</dbReference>
<dbReference type="RefSeq" id="WP_106145446.1">
    <property type="nucleotide sequence ID" value="NZ_PVYX01000002.1"/>
</dbReference>
<dbReference type="EMBL" id="PVYX01000002">
    <property type="protein sequence ID" value="PRX54138.1"/>
    <property type="molecule type" value="Genomic_DNA"/>
</dbReference>
<comment type="caution">
    <text evidence="1">The sequence shown here is derived from an EMBL/GenBank/DDBJ whole genome shotgun (WGS) entry which is preliminary data.</text>
</comment>
<proteinExistence type="predicted"/>
<protein>
    <submittedName>
        <fullName evidence="1">Uncharacterized protein</fullName>
    </submittedName>
</protein>
<evidence type="ECO:0000313" key="1">
    <source>
        <dbReference type="EMBL" id="PRX54138.1"/>
    </source>
</evidence>
<reference evidence="1 2" key="1">
    <citation type="submission" date="2018-03" db="EMBL/GenBank/DDBJ databases">
        <title>Genomic Encyclopedia of Archaeal and Bacterial Type Strains, Phase II (KMG-II): from individual species to whole genera.</title>
        <authorList>
            <person name="Goeker M."/>
        </authorList>
    </citation>
    <scope>NUCLEOTIDE SEQUENCE [LARGE SCALE GENOMIC DNA]</scope>
    <source>
        <strain evidence="1 2">DSM 25027</strain>
    </source>
</reference>
<keyword evidence="2" id="KW-1185">Reference proteome</keyword>
<organism evidence="1 2">
    <name type="scientific">Flagellimonas meridianipacifica</name>
    <dbReference type="NCBI Taxonomy" id="1080225"/>
    <lineage>
        <taxon>Bacteria</taxon>
        <taxon>Pseudomonadati</taxon>
        <taxon>Bacteroidota</taxon>
        <taxon>Flavobacteriia</taxon>
        <taxon>Flavobacteriales</taxon>
        <taxon>Flavobacteriaceae</taxon>
        <taxon>Flagellimonas</taxon>
    </lineage>
</organism>
<name>A0A2T0M9I8_9FLAO</name>
<dbReference type="OrthoDB" id="5464618at2"/>
<accession>A0A2T0M9I8</accession>
<dbReference type="AlphaFoldDB" id="A0A2T0M9I8"/>